<keyword evidence="1" id="KW-0472">Membrane</keyword>
<sequence length="216" mass="23670">MPKKSPAKLKKLSYKPAVITIAIALGVLFFIGFKQSEGIDKTFVSYGTDVTFQTVERNGIKNKTFENNVKNVMSNTLIKVPGTNQTVSLVNGKADFNEGGASGNIMLGDQFAVVKLGENNFNVLGNVVVNYGGSGDFVYVVLFHATNQLFQYEDFSNVGDRVPVKSLIPVIEGKPINGYKLDVNYLDRGHTAPMSDTPTFKKTLTLEVKDNKFTND</sequence>
<keyword evidence="1" id="KW-1133">Transmembrane helix</keyword>
<proteinExistence type="predicted"/>
<gene>
    <name evidence="2" type="ORF">E6Q11_04430</name>
</gene>
<protein>
    <submittedName>
        <fullName evidence="2">Uncharacterized protein</fullName>
    </submittedName>
</protein>
<evidence type="ECO:0000313" key="2">
    <source>
        <dbReference type="EMBL" id="TXG76480.1"/>
    </source>
</evidence>
<evidence type="ECO:0000313" key="3">
    <source>
        <dbReference type="Proteomes" id="UP000321026"/>
    </source>
</evidence>
<dbReference type="AlphaFoldDB" id="A0A5C7J4M9"/>
<comment type="caution">
    <text evidence="2">The sequence shown here is derived from an EMBL/GenBank/DDBJ whole genome shotgun (WGS) entry which is preliminary data.</text>
</comment>
<accession>A0A5C7J4M9</accession>
<feature type="transmembrane region" description="Helical" evidence="1">
    <location>
        <begin position="12"/>
        <end position="33"/>
    </location>
</feature>
<name>A0A5C7J4M9_9BACT</name>
<evidence type="ECO:0000256" key="1">
    <source>
        <dbReference type="SAM" id="Phobius"/>
    </source>
</evidence>
<dbReference type="Proteomes" id="UP000321026">
    <property type="component" value="Unassembled WGS sequence"/>
</dbReference>
<reference evidence="2 3" key="1">
    <citation type="submission" date="2018-09" db="EMBL/GenBank/DDBJ databases">
        <title>Metagenome Assembled Genomes from an Advanced Water Purification Facility.</title>
        <authorList>
            <person name="Stamps B.W."/>
            <person name="Spear J.R."/>
        </authorList>
    </citation>
    <scope>NUCLEOTIDE SEQUENCE [LARGE SCALE GENOMIC DNA]</scope>
    <source>
        <strain evidence="2">Bin_63_2</strain>
    </source>
</reference>
<organism evidence="2 3">
    <name type="scientific">Candidatus Dojkabacteria bacterium</name>
    <dbReference type="NCBI Taxonomy" id="2099670"/>
    <lineage>
        <taxon>Bacteria</taxon>
        <taxon>Candidatus Dojkabacteria</taxon>
    </lineage>
</organism>
<keyword evidence="1" id="KW-0812">Transmembrane</keyword>
<dbReference type="EMBL" id="SSDS01000072">
    <property type="protein sequence ID" value="TXG76480.1"/>
    <property type="molecule type" value="Genomic_DNA"/>
</dbReference>